<dbReference type="AlphaFoldDB" id="A0A8J6N5T0"/>
<protein>
    <submittedName>
        <fullName evidence="1">Uncharacterized protein</fullName>
    </submittedName>
</protein>
<gene>
    <name evidence="1" type="ORF">H8E80_05375</name>
</gene>
<proteinExistence type="predicted"/>
<organism evidence="1 2">
    <name type="scientific">Candidatus Desulfaltia bathyphila</name>
    <dbReference type="NCBI Taxonomy" id="2841697"/>
    <lineage>
        <taxon>Bacteria</taxon>
        <taxon>Pseudomonadati</taxon>
        <taxon>Thermodesulfobacteriota</taxon>
        <taxon>Desulfobacteria</taxon>
        <taxon>Desulfobacterales</taxon>
        <taxon>Desulfobacterales incertae sedis</taxon>
        <taxon>Candidatus Desulfaltia</taxon>
    </lineage>
</organism>
<comment type="caution">
    <text evidence="1">The sequence shown here is derived from an EMBL/GenBank/DDBJ whole genome shotgun (WGS) entry which is preliminary data.</text>
</comment>
<sequence>MKYDECCLTNGNQTRFIILILIIIKLYFGEEKVTQIKSKDYNAFIKKVFSGSEKVMTILNFIKFSKVSEIIRQIEKKERYKNRFHELNLSSFLNNQIIRIQINVINKVIEDLEDKFDAYSAGTLIAEANNDTQKVTPDDIFGNKNKSELQRYVFKGFIDEYKGKVEIEYRYGEITNRFIPKIHILTLLRLIIPTGLLNSNKDIYKLTNQRMPIYNIFSKLFSKMKKNNQDALNTGQAISKLIPLLFKVRRKYIIPKLESRKRELIRQYKQQAFANELSETFIAQDIYEAKGDDNKITKIIKSVVNYNIEHIVPVVIFRIRNLFAEDDGKVRLNIPDDTIDNFLETITQVIYENYVKIKLKGLPSSLTTVVRGQDFYDGGSESYTTFNKNIHGLDETDFINSYKYILK</sequence>
<name>A0A8J6N5T0_9BACT</name>
<reference evidence="1 2" key="1">
    <citation type="submission" date="2020-08" db="EMBL/GenBank/DDBJ databases">
        <title>Bridging the membrane lipid divide: bacteria of the FCB group superphylum have the potential to synthesize archaeal ether lipids.</title>
        <authorList>
            <person name="Villanueva L."/>
            <person name="Von Meijenfeldt F.A.B."/>
            <person name="Westbye A.B."/>
            <person name="Yadav S."/>
            <person name="Hopmans E.C."/>
            <person name="Dutilh B.E."/>
            <person name="Sinninghe Damste J.S."/>
        </authorList>
    </citation>
    <scope>NUCLEOTIDE SEQUENCE [LARGE SCALE GENOMIC DNA]</scope>
    <source>
        <strain evidence="1">NIOZ-UU82</strain>
    </source>
</reference>
<dbReference type="Proteomes" id="UP000603545">
    <property type="component" value="Unassembled WGS sequence"/>
</dbReference>
<evidence type="ECO:0000313" key="2">
    <source>
        <dbReference type="Proteomes" id="UP000603545"/>
    </source>
</evidence>
<accession>A0A8J6N5T0</accession>
<evidence type="ECO:0000313" key="1">
    <source>
        <dbReference type="EMBL" id="MBC8199461.1"/>
    </source>
</evidence>
<dbReference type="EMBL" id="JACNLL010000054">
    <property type="protein sequence ID" value="MBC8199461.1"/>
    <property type="molecule type" value="Genomic_DNA"/>
</dbReference>